<reference evidence="1 2" key="1">
    <citation type="submission" date="2022-10" db="EMBL/GenBank/DDBJ databases">
        <title>The complete genomes of actinobacterial strains from the NBC collection.</title>
        <authorList>
            <person name="Joergensen T.S."/>
            <person name="Alvarez Arevalo M."/>
            <person name="Sterndorff E.B."/>
            <person name="Faurdal D."/>
            <person name="Vuksanovic O."/>
            <person name="Mourched A.-S."/>
            <person name="Charusanti P."/>
            <person name="Shaw S."/>
            <person name="Blin K."/>
            <person name="Weber T."/>
        </authorList>
    </citation>
    <scope>NUCLEOTIDE SEQUENCE [LARGE SCALE GENOMIC DNA]</scope>
    <source>
        <strain evidence="1 2">NBC_00017</strain>
    </source>
</reference>
<dbReference type="SUPFAM" id="SSF143631">
    <property type="entry name" value="ApbE-like"/>
    <property type="match status" value="1"/>
</dbReference>
<dbReference type="RefSeq" id="WP_229873504.1">
    <property type="nucleotide sequence ID" value="NZ_BMUK01000021.1"/>
</dbReference>
<dbReference type="Gene3D" id="3.10.520.10">
    <property type="entry name" value="ApbE-like domains"/>
    <property type="match status" value="1"/>
</dbReference>
<gene>
    <name evidence="1" type="ORF">OHU35_03840</name>
</gene>
<evidence type="ECO:0008006" key="3">
    <source>
        <dbReference type="Google" id="ProtNLM"/>
    </source>
</evidence>
<organism evidence="1 2">
    <name type="scientific">Streptomyces purpurascens</name>
    <dbReference type="NCBI Taxonomy" id="1924"/>
    <lineage>
        <taxon>Bacteria</taxon>
        <taxon>Bacillati</taxon>
        <taxon>Actinomycetota</taxon>
        <taxon>Actinomycetes</taxon>
        <taxon>Kitasatosporales</taxon>
        <taxon>Streptomycetaceae</taxon>
        <taxon>Streptomyces</taxon>
    </lineage>
</organism>
<protein>
    <recommendedName>
        <fullName evidence="3">FAD:protein FMN transferase</fullName>
    </recommendedName>
</protein>
<evidence type="ECO:0000313" key="1">
    <source>
        <dbReference type="EMBL" id="WTW25212.1"/>
    </source>
</evidence>
<keyword evidence="2" id="KW-1185">Reference proteome</keyword>
<name>A0ABZ1MCB6_STREF</name>
<dbReference type="Proteomes" id="UP001621512">
    <property type="component" value="Chromosome"/>
</dbReference>
<dbReference type="InterPro" id="IPR003374">
    <property type="entry name" value="ApbE-like_sf"/>
</dbReference>
<dbReference type="EMBL" id="CP108341">
    <property type="protein sequence ID" value="WTW25212.1"/>
    <property type="molecule type" value="Genomic_DNA"/>
</dbReference>
<evidence type="ECO:0000313" key="2">
    <source>
        <dbReference type="Proteomes" id="UP001621512"/>
    </source>
</evidence>
<sequence length="61" mass="6733">MRGVVATWVVADEAAVADGLATALFFTEGRRLAREFDFAYVRMHADGHAEVSRNFPGEVFT</sequence>
<accession>A0ABZ1MCB6</accession>
<proteinExistence type="predicted"/>